<dbReference type="Pfam" id="PF02104">
    <property type="entry name" value="SURF1"/>
    <property type="match status" value="1"/>
</dbReference>
<reference evidence="3" key="1">
    <citation type="journal article" date="2014" name="Int. J. Syst. Evol. Microbiol.">
        <title>Complete genome sequence of Corynebacterium casei LMG S-19264T (=DSM 44701T), isolated from a smear-ripened cheese.</title>
        <authorList>
            <consortium name="US DOE Joint Genome Institute (JGI-PGF)"/>
            <person name="Walter F."/>
            <person name="Albersmeier A."/>
            <person name="Kalinowski J."/>
            <person name="Ruckert C."/>
        </authorList>
    </citation>
    <scope>NUCLEOTIDE SEQUENCE</scope>
    <source>
        <strain evidence="3">CGMCC 4.7306</strain>
    </source>
</reference>
<sequence>MSSTPEVDTPPVSRAPLILRQLGIVLLGLVLAAVMVGLGLWQLGVYNAQGQKQAAERASAPAVALDSVARPGQQVGDAYGRQVSFSGSYDKALQELIPTGSGDRYRVLTGLRLPDGGILPVVRGMVVGRDAPAPPTGQVSGTGIFMPSEGSNPDPADPSAQPTTVVLPTLTQQWNGLLVNGFATLGADQSRAQSLQPVVVSLPSSHGRLQNGFYALQWWVFAAFAIWFGVRMARDFGRNGGLMGGDTDDEIRGDRDGAGATPSQKKDAHPGTVGGSGLMSITNPAAEPVMSARRQQANTDSASDRTTT</sequence>
<dbReference type="EMBL" id="BMMZ01000008">
    <property type="protein sequence ID" value="GGL70878.1"/>
    <property type="molecule type" value="Genomic_DNA"/>
</dbReference>
<dbReference type="RefSeq" id="WP_188896354.1">
    <property type="nucleotide sequence ID" value="NZ_BMMZ01000008.1"/>
</dbReference>
<protein>
    <recommendedName>
        <fullName evidence="1">SURF1-like protein</fullName>
    </recommendedName>
</protein>
<name>A0A917SBW0_9ACTN</name>
<feature type="region of interest" description="Disordered" evidence="2">
    <location>
        <begin position="244"/>
        <end position="308"/>
    </location>
</feature>
<evidence type="ECO:0000256" key="2">
    <source>
        <dbReference type="SAM" id="MobiDB-lite"/>
    </source>
</evidence>
<reference evidence="3" key="2">
    <citation type="submission" date="2020-09" db="EMBL/GenBank/DDBJ databases">
        <authorList>
            <person name="Sun Q."/>
            <person name="Zhou Y."/>
        </authorList>
    </citation>
    <scope>NUCLEOTIDE SEQUENCE</scope>
    <source>
        <strain evidence="3">CGMCC 4.7306</strain>
    </source>
</reference>
<evidence type="ECO:0000313" key="4">
    <source>
        <dbReference type="Proteomes" id="UP000613840"/>
    </source>
</evidence>
<dbReference type="AlphaFoldDB" id="A0A917SBW0"/>
<evidence type="ECO:0000256" key="1">
    <source>
        <dbReference type="RuleBase" id="RU363076"/>
    </source>
</evidence>
<keyword evidence="1" id="KW-1133">Transmembrane helix</keyword>
<keyword evidence="4" id="KW-1185">Reference proteome</keyword>
<proteinExistence type="inferred from homology"/>
<keyword evidence="1" id="KW-1003">Cell membrane</keyword>
<comment type="caution">
    <text evidence="3">The sequence shown here is derived from an EMBL/GenBank/DDBJ whole genome shotgun (WGS) entry which is preliminary data.</text>
</comment>
<gene>
    <name evidence="3" type="ORF">GCM10011575_31710</name>
</gene>
<comment type="subcellular location">
    <subcellularLocation>
        <location evidence="1">Cell membrane</location>
        <topology evidence="1">Multi-pass membrane protein</topology>
    </subcellularLocation>
</comment>
<feature type="transmembrane region" description="Helical" evidence="1">
    <location>
        <begin position="22"/>
        <end position="43"/>
    </location>
</feature>
<keyword evidence="1" id="KW-0472">Membrane</keyword>
<keyword evidence="1" id="KW-0812">Transmembrane</keyword>
<dbReference type="CDD" id="cd06662">
    <property type="entry name" value="SURF1"/>
    <property type="match status" value="1"/>
</dbReference>
<evidence type="ECO:0000313" key="3">
    <source>
        <dbReference type="EMBL" id="GGL70878.1"/>
    </source>
</evidence>
<dbReference type="InterPro" id="IPR002994">
    <property type="entry name" value="Surf1/Shy1"/>
</dbReference>
<dbReference type="Proteomes" id="UP000613840">
    <property type="component" value="Unassembled WGS sequence"/>
</dbReference>
<feature type="transmembrane region" description="Helical" evidence="1">
    <location>
        <begin position="212"/>
        <end position="230"/>
    </location>
</feature>
<comment type="similarity">
    <text evidence="1">Belongs to the SURF1 family.</text>
</comment>
<accession>A0A917SBW0</accession>
<dbReference type="GO" id="GO:0005886">
    <property type="term" value="C:plasma membrane"/>
    <property type="evidence" value="ECO:0007669"/>
    <property type="project" value="UniProtKB-SubCell"/>
</dbReference>
<feature type="compositionally biased region" description="Polar residues" evidence="2">
    <location>
        <begin position="293"/>
        <end position="308"/>
    </location>
</feature>
<organism evidence="3 4">
    <name type="scientific">Microlunatus endophyticus</name>
    <dbReference type="NCBI Taxonomy" id="1716077"/>
    <lineage>
        <taxon>Bacteria</taxon>
        <taxon>Bacillati</taxon>
        <taxon>Actinomycetota</taxon>
        <taxon>Actinomycetes</taxon>
        <taxon>Propionibacteriales</taxon>
        <taxon>Propionibacteriaceae</taxon>
        <taxon>Microlunatus</taxon>
    </lineage>
</organism>